<keyword evidence="1" id="KW-0802">TPR repeat</keyword>
<dbReference type="InterPro" id="IPR019734">
    <property type="entry name" value="TPR_rpt"/>
</dbReference>
<comment type="caution">
    <text evidence="3">The sequence shown here is derived from an EMBL/GenBank/DDBJ whole genome shotgun (WGS) entry which is preliminary data.</text>
</comment>
<dbReference type="Gene3D" id="1.25.40.10">
    <property type="entry name" value="Tetratricopeptide repeat domain"/>
    <property type="match status" value="1"/>
</dbReference>
<keyword evidence="4" id="KW-1185">Reference proteome</keyword>
<dbReference type="Proteomes" id="UP001139414">
    <property type="component" value="Unassembled WGS sequence"/>
</dbReference>
<sequence length="635" mass="72659">MKGKDSESSHLKTSHTISRKKLLIFKISAVILALIFIVLLEVVLRIAGYGSDFPLFTEAENKPGYIYMNPNVSNKYFFGTNNATAGYRELFKAEKDSRTKRVFVLGASTGIGYPYLKNGSFHRWLQYAMNENFPEEDIEIINLSLTAVNSYTLRDFAKELPVYDPDAVLIYAGHNEYYGALGVGAVNSLGGYPRLVNFALDMREYRLVQLISSGMSKVQGIFNSEKQEEETLMKKMVAEQAIPLNSETYKDGIEQFRFNFESLLEGLAENEIPVFLSTIASNEKDIQPFVSDTTSAEKSAQAYFEIAKKAYSEGEYQKAKTNFIKAKEMDMLRFRAPSEINEIIRSFEKFNNVHLVETEAEFIKQSPHLSIGNELLVEHVHPNLQGYSLIAYKFYKAFEKKNVLDLKWENSWTLKELREKMPITELDSLQGAYEVMMLKQGWPYYEKLQFDSSNLSIPEKIAGQLALRKISWEQAMESLYGYYNNRKDLESALKISESIILEYPNEPQFYIKAGDLAAQIDDYEKAISIYKKAFKLEASVAIARKITVNLIKNEQFTEAISYLEYIESKDVRDIMSKKLMLDLTVLESDSIANRKLKLAEVYYQVGQDAKAKKLLNEFLQTNPGNIEAENLLKKL</sequence>
<accession>A0A9X1LK35</accession>
<dbReference type="RefSeq" id="WP_229341086.1">
    <property type="nucleotide sequence ID" value="NZ_JAJBZG010000005.1"/>
</dbReference>
<dbReference type="SMART" id="SM00028">
    <property type="entry name" value="TPR"/>
    <property type="match status" value="3"/>
</dbReference>
<gene>
    <name evidence="3" type="ORF">LGQ90_11045</name>
</gene>
<proteinExistence type="predicted"/>
<organism evidence="3 4">
    <name type="scientific">Christiangramia sediminis</name>
    <dbReference type="NCBI Taxonomy" id="2881336"/>
    <lineage>
        <taxon>Bacteria</taxon>
        <taxon>Pseudomonadati</taxon>
        <taxon>Bacteroidota</taxon>
        <taxon>Flavobacteriia</taxon>
        <taxon>Flavobacteriales</taxon>
        <taxon>Flavobacteriaceae</taxon>
        <taxon>Christiangramia</taxon>
    </lineage>
</organism>
<protein>
    <submittedName>
        <fullName evidence="3">Uncharacterized protein</fullName>
    </submittedName>
</protein>
<evidence type="ECO:0000313" key="4">
    <source>
        <dbReference type="Proteomes" id="UP001139414"/>
    </source>
</evidence>
<dbReference type="SUPFAM" id="SSF52266">
    <property type="entry name" value="SGNH hydrolase"/>
    <property type="match status" value="1"/>
</dbReference>
<feature type="repeat" description="TPR" evidence="1">
    <location>
        <begin position="507"/>
        <end position="540"/>
    </location>
</feature>
<dbReference type="PROSITE" id="PS50005">
    <property type="entry name" value="TPR"/>
    <property type="match status" value="1"/>
</dbReference>
<evidence type="ECO:0000256" key="2">
    <source>
        <dbReference type="SAM" id="Phobius"/>
    </source>
</evidence>
<evidence type="ECO:0000313" key="3">
    <source>
        <dbReference type="EMBL" id="MCB7481798.1"/>
    </source>
</evidence>
<dbReference type="AlphaFoldDB" id="A0A9X1LK35"/>
<keyword evidence="2" id="KW-1133">Transmembrane helix</keyword>
<dbReference type="GO" id="GO:0016788">
    <property type="term" value="F:hydrolase activity, acting on ester bonds"/>
    <property type="evidence" value="ECO:0007669"/>
    <property type="project" value="UniProtKB-ARBA"/>
</dbReference>
<dbReference type="InterPro" id="IPR036514">
    <property type="entry name" value="SGNH_hydro_sf"/>
</dbReference>
<keyword evidence="2" id="KW-0812">Transmembrane</keyword>
<evidence type="ECO:0000256" key="1">
    <source>
        <dbReference type="PROSITE-ProRule" id="PRU00339"/>
    </source>
</evidence>
<feature type="transmembrane region" description="Helical" evidence="2">
    <location>
        <begin position="21"/>
        <end position="44"/>
    </location>
</feature>
<name>A0A9X1LK35_9FLAO</name>
<dbReference type="SUPFAM" id="SSF48452">
    <property type="entry name" value="TPR-like"/>
    <property type="match status" value="1"/>
</dbReference>
<dbReference type="Gene3D" id="3.40.50.1110">
    <property type="entry name" value="SGNH hydrolase"/>
    <property type="match status" value="1"/>
</dbReference>
<reference evidence="3" key="1">
    <citation type="submission" date="2021-10" db="EMBL/GenBank/DDBJ databases">
        <title>Gramella sp. ASW11-100T, isolated from marine sediment.</title>
        <authorList>
            <person name="Xia C."/>
        </authorList>
    </citation>
    <scope>NUCLEOTIDE SEQUENCE</scope>
    <source>
        <strain evidence="3">ASW11-100</strain>
    </source>
</reference>
<dbReference type="InterPro" id="IPR011990">
    <property type="entry name" value="TPR-like_helical_dom_sf"/>
</dbReference>
<keyword evidence="2" id="KW-0472">Membrane</keyword>
<dbReference type="EMBL" id="JAJBZG010000005">
    <property type="protein sequence ID" value="MCB7481798.1"/>
    <property type="molecule type" value="Genomic_DNA"/>
</dbReference>